<dbReference type="PRINTS" id="PR00080">
    <property type="entry name" value="SDRFAMILY"/>
</dbReference>
<dbReference type="InterPro" id="IPR020904">
    <property type="entry name" value="Sc_DH/Rdtase_CS"/>
</dbReference>
<feature type="region of interest" description="Disordered" evidence="4">
    <location>
        <begin position="1"/>
        <end position="45"/>
    </location>
</feature>
<proteinExistence type="inferred from homology"/>
<dbReference type="InterPro" id="IPR002347">
    <property type="entry name" value="SDR_fam"/>
</dbReference>
<dbReference type="Proteomes" id="UP001152592">
    <property type="component" value="Unassembled WGS sequence"/>
</dbReference>
<name>A0A9W4K0P1_9EURO</name>
<dbReference type="FunFam" id="3.40.50.720:FF:000084">
    <property type="entry name" value="Short-chain dehydrogenase reductase"/>
    <property type="match status" value="1"/>
</dbReference>
<organism evidence="5 6">
    <name type="scientific">Penicillium salamii</name>
    <dbReference type="NCBI Taxonomy" id="1612424"/>
    <lineage>
        <taxon>Eukaryota</taxon>
        <taxon>Fungi</taxon>
        <taxon>Dikarya</taxon>
        <taxon>Ascomycota</taxon>
        <taxon>Pezizomycotina</taxon>
        <taxon>Eurotiomycetes</taxon>
        <taxon>Eurotiomycetidae</taxon>
        <taxon>Eurotiales</taxon>
        <taxon>Aspergillaceae</taxon>
        <taxon>Penicillium</taxon>
    </lineage>
</organism>
<protein>
    <submittedName>
        <fullName evidence="5">Uncharacterized protein</fullName>
    </submittedName>
</protein>
<evidence type="ECO:0000256" key="1">
    <source>
        <dbReference type="ARBA" id="ARBA00006484"/>
    </source>
</evidence>
<dbReference type="Gene3D" id="3.40.50.720">
    <property type="entry name" value="NAD(P)-binding Rossmann-like Domain"/>
    <property type="match status" value="1"/>
</dbReference>
<comment type="caution">
    <text evidence="5">The sequence shown here is derived from an EMBL/GenBank/DDBJ whole genome shotgun (WGS) entry which is preliminary data.</text>
</comment>
<comment type="similarity">
    <text evidence="1">Belongs to the short-chain dehydrogenases/reductases (SDR) family.</text>
</comment>
<dbReference type="AlphaFoldDB" id="A0A9W4K0P1"/>
<dbReference type="SUPFAM" id="SSF51735">
    <property type="entry name" value="NAD(P)-binding Rossmann-fold domains"/>
    <property type="match status" value="1"/>
</dbReference>
<keyword evidence="3" id="KW-0560">Oxidoreductase</keyword>
<sequence length="321" mass="33768">MRGPDEPRSFRPFYTKTDSKPRTPSEIPPHPSSSNQPPSKMSAQDQVKLSNFNDIFSLEGKVAVVTGGSRGLGLHAASGLLQAGCSKVYITSRKASACDEAVAALNALSNKRPGAQAISVPADSSDMKELDRLVAEVAKTTDRVDILFANAGATWGEKFDTHPEKMFSKVMDLNVKSVFYTIQKFTPLLTAKATITDPSRVIITASVAGIGIGTVGENATPSYSASKAAAIHIAKNLAVELGPRHVLTNAIAPGFYPSKMASGLIEAKGGMKEMEEYSPNGRLGKPEDIAGLIVFLGSRASSHLNGAVIATDGGAVLKGRL</sequence>
<evidence type="ECO:0000313" key="5">
    <source>
        <dbReference type="EMBL" id="CAG8425977.1"/>
    </source>
</evidence>
<evidence type="ECO:0000256" key="2">
    <source>
        <dbReference type="ARBA" id="ARBA00022857"/>
    </source>
</evidence>
<dbReference type="PROSITE" id="PS00061">
    <property type="entry name" value="ADH_SHORT"/>
    <property type="match status" value="1"/>
</dbReference>
<dbReference type="InterPro" id="IPR036291">
    <property type="entry name" value="NAD(P)-bd_dom_sf"/>
</dbReference>
<evidence type="ECO:0000256" key="4">
    <source>
        <dbReference type="SAM" id="MobiDB-lite"/>
    </source>
</evidence>
<evidence type="ECO:0000313" key="6">
    <source>
        <dbReference type="Proteomes" id="UP001152592"/>
    </source>
</evidence>
<dbReference type="PRINTS" id="PR00081">
    <property type="entry name" value="GDHRDH"/>
</dbReference>
<accession>A0A9W4K0P1</accession>
<dbReference type="Pfam" id="PF13561">
    <property type="entry name" value="adh_short_C2"/>
    <property type="match status" value="1"/>
</dbReference>
<dbReference type="PANTHER" id="PTHR43618">
    <property type="entry name" value="7-ALPHA-HYDROXYSTEROID DEHYDROGENASE"/>
    <property type="match status" value="1"/>
</dbReference>
<gene>
    <name evidence="5" type="ORF">PSALAMII_LOCUS10268</name>
</gene>
<keyword evidence="2" id="KW-0521">NADP</keyword>
<dbReference type="OrthoDB" id="5431097at2759"/>
<dbReference type="PANTHER" id="PTHR43618:SF12">
    <property type="entry name" value="OXIDOREDUCTASE, SHORT-CHAIN DEHYDROGENASE_REDUCTASE FAMILY (AFU_ORTHOLOGUE AFUA_1G14540)"/>
    <property type="match status" value="1"/>
</dbReference>
<reference evidence="5" key="1">
    <citation type="submission" date="2021-07" db="EMBL/GenBank/DDBJ databases">
        <authorList>
            <person name="Branca A.L. A."/>
        </authorList>
    </citation>
    <scope>NUCLEOTIDE SEQUENCE</scope>
</reference>
<dbReference type="InterPro" id="IPR052178">
    <property type="entry name" value="Sec_Metab_Biosynth_SDR"/>
</dbReference>
<dbReference type="GO" id="GO:0016491">
    <property type="term" value="F:oxidoreductase activity"/>
    <property type="evidence" value="ECO:0007669"/>
    <property type="project" value="UniProtKB-KW"/>
</dbReference>
<dbReference type="EMBL" id="CAJVPD010000293">
    <property type="protein sequence ID" value="CAG8425977.1"/>
    <property type="molecule type" value="Genomic_DNA"/>
</dbReference>
<evidence type="ECO:0000256" key="3">
    <source>
        <dbReference type="ARBA" id="ARBA00023002"/>
    </source>
</evidence>